<evidence type="ECO:0000256" key="1">
    <source>
        <dbReference type="SAM" id="MobiDB-lite"/>
    </source>
</evidence>
<sequence length="199" mass="22900">MEAIDFEMTNKTRTYTNNAVFSGELIEVAEHLHCDYFSDSGIFEHHKGSDGKGTNIGNNGERAGGIKDRQTGDNSAMRGEEPQEYYEKYDTEVELFDEDEDEVLGIGLDQEYEDGEDVFKEEDKWLRREKTGVEAKQEDKGKCRETEYCAVSDAHESEKELHKSEEEILRQKKHKMDKKHRLHGNRRQGKSSRGESSLA</sequence>
<accession>A0A8E2ASI7</accession>
<evidence type="ECO:0000313" key="2">
    <source>
        <dbReference type="EMBL" id="OCH84435.1"/>
    </source>
</evidence>
<keyword evidence="3" id="KW-1185">Reference proteome</keyword>
<protein>
    <submittedName>
        <fullName evidence="2">Uncharacterized protein</fullName>
    </submittedName>
</protein>
<name>A0A8E2ASI7_9APHY</name>
<evidence type="ECO:0000313" key="3">
    <source>
        <dbReference type="Proteomes" id="UP000250043"/>
    </source>
</evidence>
<gene>
    <name evidence="2" type="ORF">OBBRIDRAFT_864695</name>
</gene>
<organism evidence="2 3">
    <name type="scientific">Obba rivulosa</name>
    <dbReference type="NCBI Taxonomy" id="1052685"/>
    <lineage>
        <taxon>Eukaryota</taxon>
        <taxon>Fungi</taxon>
        <taxon>Dikarya</taxon>
        <taxon>Basidiomycota</taxon>
        <taxon>Agaricomycotina</taxon>
        <taxon>Agaricomycetes</taxon>
        <taxon>Polyporales</taxon>
        <taxon>Gelatoporiaceae</taxon>
        <taxon>Obba</taxon>
    </lineage>
</organism>
<dbReference type="EMBL" id="KV722673">
    <property type="protein sequence ID" value="OCH84435.1"/>
    <property type="molecule type" value="Genomic_DNA"/>
</dbReference>
<feature type="compositionally biased region" description="Basic and acidic residues" evidence="1">
    <location>
        <begin position="152"/>
        <end position="170"/>
    </location>
</feature>
<feature type="region of interest" description="Disordered" evidence="1">
    <location>
        <begin position="48"/>
        <end position="82"/>
    </location>
</feature>
<reference evidence="2 3" key="1">
    <citation type="submission" date="2016-07" db="EMBL/GenBank/DDBJ databases">
        <title>Draft genome of the white-rot fungus Obba rivulosa 3A-2.</title>
        <authorList>
            <consortium name="DOE Joint Genome Institute"/>
            <person name="Miettinen O."/>
            <person name="Riley R."/>
            <person name="Acob R."/>
            <person name="Barry K."/>
            <person name="Cullen D."/>
            <person name="De Vries R."/>
            <person name="Hainaut M."/>
            <person name="Hatakka A."/>
            <person name="Henrissat B."/>
            <person name="Hilden K."/>
            <person name="Kuo R."/>
            <person name="Labutti K."/>
            <person name="Lipzen A."/>
            <person name="Makela M.R."/>
            <person name="Sandor L."/>
            <person name="Spatafora J.W."/>
            <person name="Grigoriev I.V."/>
            <person name="Hibbett D.S."/>
        </authorList>
    </citation>
    <scope>NUCLEOTIDE SEQUENCE [LARGE SCALE GENOMIC DNA]</scope>
    <source>
        <strain evidence="2 3">3A-2</strain>
    </source>
</reference>
<dbReference type="AlphaFoldDB" id="A0A8E2ASI7"/>
<proteinExistence type="predicted"/>
<dbReference type="Proteomes" id="UP000250043">
    <property type="component" value="Unassembled WGS sequence"/>
</dbReference>
<feature type="region of interest" description="Disordered" evidence="1">
    <location>
        <begin position="152"/>
        <end position="199"/>
    </location>
</feature>
<feature type="compositionally biased region" description="Basic residues" evidence="1">
    <location>
        <begin position="171"/>
        <end position="190"/>
    </location>
</feature>